<dbReference type="InterPro" id="IPR011992">
    <property type="entry name" value="EF-hand-dom_pair"/>
</dbReference>
<gene>
    <name evidence="4" type="ORF">MNOR_LOCUS38568</name>
</gene>
<dbReference type="InterPro" id="IPR002048">
    <property type="entry name" value="EF_hand_dom"/>
</dbReference>
<dbReference type="GO" id="GO:0005509">
    <property type="term" value="F:calcium ion binding"/>
    <property type="evidence" value="ECO:0007669"/>
    <property type="project" value="InterPro"/>
</dbReference>
<keyword evidence="1" id="KW-0677">Repeat</keyword>
<sequence length="174" mass="19042">MPAKKPAPKKKAKKGGAGSNIFDLFTQKQVAEFKEGFQVMDKDKDGVVNKEDLKTTFSEMGRAATEEDFDSMIADSPNPINFTTLLSMFASRSSGEQDDDDVIISAFKSFEAKPGQIDPKEFRSMLKAFGDKFTDAEVDDVFSIMDMESGTINSGALISLLVAKKGEEEVEETA</sequence>
<dbReference type="PANTHER" id="PTHR23049">
    <property type="entry name" value="MYOSIN REGULATORY LIGHT CHAIN 2"/>
    <property type="match status" value="1"/>
</dbReference>
<feature type="domain" description="EF-hand" evidence="3">
    <location>
        <begin position="28"/>
        <end position="63"/>
    </location>
</feature>
<dbReference type="Pfam" id="PF13202">
    <property type="entry name" value="EF-hand_5"/>
    <property type="match status" value="1"/>
</dbReference>
<dbReference type="PROSITE" id="PS00018">
    <property type="entry name" value="EF_HAND_1"/>
    <property type="match status" value="1"/>
</dbReference>
<dbReference type="PROSITE" id="PS50222">
    <property type="entry name" value="EF_HAND_2"/>
    <property type="match status" value="1"/>
</dbReference>
<dbReference type="Proteomes" id="UP001497623">
    <property type="component" value="Unassembled WGS sequence"/>
</dbReference>
<comment type="caution">
    <text evidence="4">The sequence shown here is derived from an EMBL/GenBank/DDBJ whole genome shotgun (WGS) entry which is preliminary data.</text>
</comment>
<evidence type="ECO:0000259" key="3">
    <source>
        <dbReference type="PROSITE" id="PS50222"/>
    </source>
</evidence>
<accession>A0AAV2SMB9</accession>
<keyword evidence="2" id="KW-0106">Calcium</keyword>
<proteinExistence type="predicted"/>
<name>A0AAV2SMB9_MEGNR</name>
<evidence type="ECO:0000256" key="1">
    <source>
        <dbReference type="ARBA" id="ARBA00022737"/>
    </source>
</evidence>
<dbReference type="InterPro" id="IPR018247">
    <property type="entry name" value="EF_Hand_1_Ca_BS"/>
</dbReference>
<evidence type="ECO:0000256" key="2">
    <source>
        <dbReference type="ARBA" id="ARBA00022837"/>
    </source>
</evidence>
<protein>
    <recommendedName>
        <fullName evidence="3">EF-hand domain-containing protein</fullName>
    </recommendedName>
</protein>
<dbReference type="SMART" id="SM00054">
    <property type="entry name" value="EFh"/>
    <property type="match status" value="3"/>
</dbReference>
<dbReference type="EMBL" id="CAXKWB010089253">
    <property type="protein sequence ID" value="CAL4213651.1"/>
    <property type="molecule type" value="Genomic_DNA"/>
</dbReference>
<evidence type="ECO:0000313" key="5">
    <source>
        <dbReference type="Proteomes" id="UP001497623"/>
    </source>
</evidence>
<dbReference type="SUPFAM" id="SSF47473">
    <property type="entry name" value="EF-hand"/>
    <property type="match status" value="1"/>
</dbReference>
<keyword evidence="5" id="KW-1185">Reference proteome</keyword>
<dbReference type="InterPro" id="IPR050403">
    <property type="entry name" value="Myosin_RLC"/>
</dbReference>
<organism evidence="4 5">
    <name type="scientific">Meganyctiphanes norvegica</name>
    <name type="common">Northern krill</name>
    <name type="synonym">Thysanopoda norvegica</name>
    <dbReference type="NCBI Taxonomy" id="48144"/>
    <lineage>
        <taxon>Eukaryota</taxon>
        <taxon>Metazoa</taxon>
        <taxon>Ecdysozoa</taxon>
        <taxon>Arthropoda</taxon>
        <taxon>Crustacea</taxon>
        <taxon>Multicrustacea</taxon>
        <taxon>Malacostraca</taxon>
        <taxon>Eumalacostraca</taxon>
        <taxon>Eucarida</taxon>
        <taxon>Euphausiacea</taxon>
        <taxon>Euphausiidae</taxon>
        <taxon>Meganyctiphanes</taxon>
    </lineage>
</organism>
<dbReference type="FunFam" id="1.10.238.10:FF:000001">
    <property type="entry name" value="Calmodulin 1"/>
    <property type="match status" value="1"/>
</dbReference>
<reference evidence="4 5" key="1">
    <citation type="submission" date="2024-05" db="EMBL/GenBank/DDBJ databases">
        <authorList>
            <person name="Wallberg A."/>
        </authorList>
    </citation>
    <scope>NUCLEOTIDE SEQUENCE [LARGE SCALE GENOMIC DNA]</scope>
</reference>
<dbReference type="AlphaFoldDB" id="A0AAV2SMB9"/>
<evidence type="ECO:0000313" key="4">
    <source>
        <dbReference type="EMBL" id="CAL4213651.1"/>
    </source>
</evidence>
<dbReference type="Gene3D" id="1.10.238.10">
    <property type="entry name" value="EF-hand"/>
    <property type="match status" value="2"/>
</dbReference>